<keyword evidence="2" id="KW-1133">Transmembrane helix</keyword>
<dbReference type="NCBIfam" id="TIGR00229">
    <property type="entry name" value="sensory_box"/>
    <property type="match status" value="1"/>
</dbReference>
<dbReference type="SMART" id="SM00331">
    <property type="entry name" value="PP2C_SIG"/>
    <property type="match status" value="1"/>
</dbReference>
<dbReference type="PANTHER" id="PTHR43156:SF2">
    <property type="entry name" value="STAGE II SPORULATION PROTEIN E"/>
    <property type="match status" value="1"/>
</dbReference>
<keyword evidence="1" id="KW-0378">Hydrolase</keyword>
<dbReference type="Pfam" id="PF13426">
    <property type="entry name" value="PAS_9"/>
    <property type="match status" value="1"/>
</dbReference>
<dbReference type="EMBL" id="FOKY01000001">
    <property type="protein sequence ID" value="SFB70274.1"/>
    <property type="molecule type" value="Genomic_DNA"/>
</dbReference>
<feature type="transmembrane region" description="Helical" evidence="2">
    <location>
        <begin position="6"/>
        <end position="25"/>
    </location>
</feature>
<gene>
    <name evidence="4" type="ORF">SAMN02745150_00342</name>
</gene>
<keyword evidence="2" id="KW-0812">Transmembrane</keyword>
<dbReference type="InterPro" id="IPR000014">
    <property type="entry name" value="PAS"/>
</dbReference>
<sequence length="706" mass="82713">MFLKLLIIFAVILIIILLLCLFVYLSSFFRFTKLIDKIFSSYTTLISLKTDWKNSFLENVAELSRKFFLSTFISFLKVENKEVRMIVSTGDLYYGLLMDHINKNPFPLNEKHYFSSLMPSTEEDLFIPDPDFPQKQGLKYSLSIPILLNNKKLEFIITLYFSRLDYYMFSILCALFFRDRMSYFYAGVLRNVFVSDDNFAQFLLEEIDDYAVISLDQNEKIVSWNKGAEKLFSYRSVEIIGQRFTVLFHADEQDALPKALEILEVKPDVKFFTILKDRMSVPIRVELIVKRISLLSTEIAGYTVIIKDITKEEIFKENIQQYSFINYTILENSQDGILILDEYDKIIFYNQRVRTILDNPMNLFGVQGKKIFSRQFSEEFDKAINTLKSLGTEFVDIDYIFDQKYYNIRFFRVHKNSVSDYGGVIVFFIDESIRMSTMLELEEKKEALEQINNNLYDALSSARIMQQNLIPKVLPQTPYFKTVSIYELSDDIGGDFYYVDLFDIQYKEYALCFVSDVSGHGISSSMMNVMVKEVYISFKENLQKGAPTDPVFFLEILNKKLFDLNFSESKFITCFAALIDLDEQKAKFCSAGHPLPYLIRNNQISLLRFKRSVPLGVVEILHCDSTEFSYEDGDRFIFYTDGFLDLFEPDDQKPTEAAAAFLHQYCDKDSEQILNEIKLRNYFYRKNHRLSLDDLTILMIDLYKKN</sequence>
<evidence type="ECO:0000313" key="5">
    <source>
        <dbReference type="Proteomes" id="UP000240042"/>
    </source>
</evidence>
<dbReference type="Gene3D" id="3.60.40.10">
    <property type="entry name" value="PPM-type phosphatase domain"/>
    <property type="match status" value="1"/>
</dbReference>
<dbReference type="SUPFAM" id="SSF55785">
    <property type="entry name" value="PYP-like sensor domain (PAS domain)"/>
    <property type="match status" value="1"/>
</dbReference>
<dbReference type="AlphaFoldDB" id="A0A1I1D649"/>
<dbReference type="InterPro" id="IPR052016">
    <property type="entry name" value="Bact_Sigma-Reg"/>
</dbReference>
<name>A0A1I1D649_BREAD</name>
<accession>A0A1I1D649</accession>
<dbReference type="Proteomes" id="UP000240042">
    <property type="component" value="Unassembled WGS sequence"/>
</dbReference>
<dbReference type="CDD" id="cd00130">
    <property type="entry name" value="PAS"/>
    <property type="match status" value="1"/>
</dbReference>
<dbReference type="Gene3D" id="3.30.450.20">
    <property type="entry name" value="PAS domain"/>
    <property type="match status" value="2"/>
</dbReference>
<keyword evidence="2" id="KW-0472">Membrane</keyword>
<organism evidence="4 5">
    <name type="scientific">Brevinema andersonii</name>
    <dbReference type="NCBI Taxonomy" id="34097"/>
    <lineage>
        <taxon>Bacteria</taxon>
        <taxon>Pseudomonadati</taxon>
        <taxon>Spirochaetota</taxon>
        <taxon>Spirochaetia</taxon>
        <taxon>Brevinematales</taxon>
        <taxon>Brevinemataceae</taxon>
        <taxon>Brevinema</taxon>
    </lineage>
</organism>
<evidence type="ECO:0000259" key="3">
    <source>
        <dbReference type="PROSITE" id="PS50112"/>
    </source>
</evidence>
<dbReference type="InterPro" id="IPR035965">
    <property type="entry name" value="PAS-like_dom_sf"/>
</dbReference>
<protein>
    <submittedName>
        <fullName evidence="4">PAS domain S-box-containing protein</fullName>
    </submittedName>
</protein>
<dbReference type="PROSITE" id="PS50112">
    <property type="entry name" value="PAS"/>
    <property type="match status" value="1"/>
</dbReference>
<dbReference type="Pfam" id="PF07228">
    <property type="entry name" value="SpoIIE"/>
    <property type="match status" value="1"/>
</dbReference>
<dbReference type="SMART" id="SM00091">
    <property type="entry name" value="PAS"/>
    <property type="match status" value="2"/>
</dbReference>
<feature type="domain" description="PAS" evidence="3">
    <location>
        <begin position="212"/>
        <end position="261"/>
    </location>
</feature>
<dbReference type="PANTHER" id="PTHR43156">
    <property type="entry name" value="STAGE II SPORULATION PROTEIN E-RELATED"/>
    <property type="match status" value="1"/>
</dbReference>
<dbReference type="SUPFAM" id="SSF81606">
    <property type="entry name" value="PP2C-like"/>
    <property type="match status" value="1"/>
</dbReference>
<dbReference type="InterPro" id="IPR001932">
    <property type="entry name" value="PPM-type_phosphatase-like_dom"/>
</dbReference>
<evidence type="ECO:0000313" key="4">
    <source>
        <dbReference type="EMBL" id="SFB70274.1"/>
    </source>
</evidence>
<reference evidence="5" key="1">
    <citation type="submission" date="2016-10" db="EMBL/GenBank/DDBJ databases">
        <authorList>
            <person name="Varghese N."/>
            <person name="Submissions S."/>
        </authorList>
    </citation>
    <scope>NUCLEOTIDE SEQUENCE [LARGE SCALE GENOMIC DNA]</scope>
    <source>
        <strain evidence="5">ATCC 43811</strain>
    </source>
</reference>
<dbReference type="GO" id="GO:0016791">
    <property type="term" value="F:phosphatase activity"/>
    <property type="evidence" value="ECO:0007669"/>
    <property type="project" value="TreeGrafter"/>
</dbReference>
<dbReference type="STRING" id="34097.SAMN02745150_00342"/>
<evidence type="ECO:0000256" key="2">
    <source>
        <dbReference type="SAM" id="Phobius"/>
    </source>
</evidence>
<keyword evidence="5" id="KW-1185">Reference proteome</keyword>
<proteinExistence type="predicted"/>
<dbReference type="InterPro" id="IPR036457">
    <property type="entry name" value="PPM-type-like_dom_sf"/>
</dbReference>
<evidence type="ECO:0000256" key="1">
    <source>
        <dbReference type="ARBA" id="ARBA00022801"/>
    </source>
</evidence>
<dbReference type="Pfam" id="PF13188">
    <property type="entry name" value="PAS_8"/>
    <property type="match status" value="1"/>
</dbReference>